<dbReference type="GO" id="GO:0016987">
    <property type="term" value="F:sigma factor activity"/>
    <property type="evidence" value="ECO:0007669"/>
    <property type="project" value="UniProtKB-KW"/>
</dbReference>
<evidence type="ECO:0000256" key="3">
    <source>
        <dbReference type="ARBA" id="ARBA00023082"/>
    </source>
</evidence>
<dbReference type="STRING" id="1122156.SAMN02745117_00437"/>
<reference evidence="7 8" key="1">
    <citation type="submission" date="2016-11" db="EMBL/GenBank/DDBJ databases">
        <authorList>
            <person name="Jaros S."/>
            <person name="Januszkiewicz K."/>
            <person name="Wedrychowicz H."/>
        </authorList>
    </citation>
    <scope>NUCLEOTIDE SEQUENCE [LARGE SCALE GENOMIC DNA]</scope>
    <source>
        <strain evidence="7 8">DSM 16112</strain>
    </source>
</reference>
<sequence>MANPSESPSPFSERNGAEHRDEVETLYLQHHAWLKNWLMYRLRSSEKYFAADLTQDTFVRILDSCSHQRLQALREPRAYLCTVAHGVLVSWLRRRSLEHAWQEALASLPEPLAPSAEQQYIILETLHEIDTMLDTLKPRVKQAFLMATLDGLKQQEIAQILDVSVPTVKSYIHKAWLSCLSLMPDDMD</sequence>
<name>A0A1M4U5H0_9BURK</name>
<evidence type="ECO:0000313" key="7">
    <source>
        <dbReference type="EMBL" id="SHE51860.1"/>
    </source>
</evidence>
<dbReference type="InterPro" id="IPR036388">
    <property type="entry name" value="WH-like_DNA-bd_sf"/>
</dbReference>
<dbReference type="PANTHER" id="PTHR43133">
    <property type="entry name" value="RNA POLYMERASE ECF-TYPE SIGMA FACTO"/>
    <property type="match status" value="1"/>
</dbReference>
<dbReference type="InterPro" id="IPR013249">
    <property type="entry name" value="RNA_pol_sigma70_r4_t2"/>
</dbReference>
<dbReference type="GO" id="GO:0003677">
    <property type="term" value="F:DNA binding"/>
    <property type="evidence" value="ECO:0007669"/>
    <property type="project" value="InterPro"/>
</dbReference>
<dbReference type="AlphaFoldDB" id="A0A1M4U5H0"/>
<evidence type="ECO:0000256" key="1">
    <source>
        <dbReference type="ARBA" id="ARBA00010641"/>
    </source>
</evidence>
<dbReference type="CDD" id="cd06171">
    <property type="entry name" value="Sigma70_r4"/>
    <property type="match status" value="1"/>
</dbReference>
<dbReference type="InterPro" id="IPR013324">
    <property type="entry name" value="RNA_pol_sigma_r3/r4-like"/>
</dbReference>
<evidence type="ECO:0000256" key="2">
    <source>
        <dbReference type="ARBA" id="ARBA00023015"/>
    </source>
</evidence>
<dbReference type="InterPro" id="IPR039425">
    <property type="entry name" value="RNA_pol_sigma-70-like"/>
</dbReference>
<dbReference type="RefSeq" id="WP_073354177.1">
    <property type="nucleotide sequence ID" value="NZ_FQUZ01000003.1"/>
</dbReference>
<dbReference type="Pfam" id="PF08281">
    <property type="entry name" value="Sigma70_r4_2"/>
    <property type="match status" value="1"/>
</dbReference>
<dbReference type="Gene3D" id="1.10.10.10">
    <property type="entry name" value="Winged helix-like DNA-binding domain superfamily/Winged helix DNA-binding domain"/>
    <property type="match status" value="1"/>
</dbReference>
<evidence type="ECO:0000259" key="5">
    <source>
        <dbReference type="Pfam" id="PF04542"/>
    </source>
</evidence>
<gene>
    <name evidence="7" type="ORF">SAMN02745117_00437</name>
</gene>
<evidence type="ECO:0000259" key="6">
    <source>
        <dbReference type="Pfam" id="PF08281"/>
    </source>
</evidence>
<keyword evidence="3" id="KW-0731">Sigma factor</keyword>
<keyword evidence="2" id="KW-0805">Transcription regulation</keyword>
<dbReference type="InterPro" id="IPR013325">
    <property type="entry name" value="RNA_pol_sigma_r2"/>
</dbReference>
<dbReference type="EMBL" id="FQUZ01000003">
    <property type="protein sequence ID" value="SHE51860.1"/>
    <property type="molecule type" value="Genomic_DNA"/>
</dbReference>
<dbReference type="NCBIfam" id="TIGR02937">
    <property type="entry name" value="sigma70-ECF"/>
    <property type="match status" value="1"/>
</dbReference>
<feature type="domain" description="RNA polymerase sigma-70 region 2" evidence="5">
    <location>
        <begin position="26"/>
        <end position="96"/>
    </location>
</feature>
<dbReference type="Proteomes" id="UP000184327">
    <property type="component" value="Unassembled WGS sequence"/>
</dbReference>
<protein>
    <submittedName>
        <fullName evidence="7">RNA polymerase sigma-70 factor, ECF subfamily</fullName>
    </submittedName>
</protein>
<dbReference type="InterPro" id="IPR007627">
    <property type="entry name" value="RNA_pol_sigma70_r2"/>
</dbReference>
<dbReference type="FunFam" id="1.10.10.10:FF:000427">
    <property type="entry name" value="RNA polymerase sigma factor"/>
    <property type="match status" value="1"/>
</dbReference>
<dbReference type="GO" id="GO:0006352">
    <property type="term" value="P:DNA-templated transcription initiation"/>
    <property type="evidence" value="ECO:0007669"/>
    <property type="project" value="InterPro"/>
</dbReference>
<evidence type="ECO:0000313" key="8">
    <source>
        <dbReference type="Proteomes" id="UP000184327"/>
    </source>
</evidence>
<organism evidence="7 8">
    <name type="scientific">Lampropedia hyalina DSM 16112</name>
    <dbReference type="NCBI Taxonomy" id="1122156"/>
    <lineage>
        <taxon>Bacteria</taxon>
        <taxon>Pseudomonadati</taxon>
        <taxon>Pseudomonadota</taxon>
        <taxon>Betaproteobacteria</taxon>
        <taxon>Burkholderiales</taxon>
        <taxon>Comamonadaceae</taxon>
        <taxon>Lampropedia</taxon>
    </lineage>
</organism>
<comment type="similarity">
    <text evidence="1">Belongs to the sigma-70 factor family. ECF subfamily.</text>
</comment>
<proteinExistence type="inferred from homology"/>
<dbReference type="InterPro" id="IPR014284">
    <property type="entry name" value="RNA_pol_sigma-70_dom"/>
</dbReference>
<dbReference type="Gene3D" id="1.10.1740.10">
    <property type="match status" value="1"/>
</dbReference>
<feature type="domain" description="RNA polymerase sigma factor 70 region 4 type 2" evidence="6">
    <location>
        <begin position="127"/>
        <end position="175"/>
    </location>
</feature>
<dbReference type="SUPFAM" id="SSF88946">
    <property type="entry name" value="Sigma2 domain of RNA polymerase sigma factors"/>
    <property type="match status" value="1"/>
</dbReference>
<evidence type="ECO:0000256" key="4">
    <source>
        <dbReference type="ARBA" id="ARBA00023163"/>
    </source>
</evidence>
<keyword evidence="8" id="KW-1185">Reference proteome</keyword>
<accession>A0A1M4U5H0</accession>
<dbReference type="SUPFAM" id="SSF88659">
    <property type="entry name" value="Sigma3 and sigma4 domains of RNA polymerase sigma factors"/>
    <property type="match status" value="1"/>
</dbReference>
<dbReference type="PANTHER" id="PTHR43133:SF63">
    <property type="entry name" value="RNA POLYMERASE SIGMA FACTOR FECI-RELATED"/>
    <property type="match status" value="1"/>
</dbReference>
<keyword evidence="4" id="KW-0804">Transcription</keyword>
<dbReference type="NCBIfam" id="NF009181">
    <property type="entry name" value="PRK12529.1"/>
    <property type="match status" value="1"/>
</dbReference>
<dbReference type="OrthoDB" id="8536462at2"/>
<dbReference type="Pfam" id="PF04542">
    <property type="entry name" value="Sigma70_r2"/>
    <property type="match status" value="1"/>
</dbReference>